<evidence type="ECO:0000256" key="6">
    <source>
        <dbReference type="ARBA" id="ARBA00023316"/>
    </source>
</evidence>
<comment type="similarity">
    <text evidence="1 7">Belongs to the peptidase S11 family.</text>
</comment>
<evidence type="ECO:0000313" key="10">
    <source>
        <dbReference type="EMBL" id="GAA5086939.1"/>
    </source>
</evidence>
<dbReference type="Proteomes" id="UP001501407">
    <property type="component" value="Unassembled WGS sequence"/>
</dbReference>
<evidence type="ECO:0000256" key="7">
    <source>
        <dbReference type="RuleBase" id="RU004016"/>
    </source>
</evidence>
<dbReference type="InterPro" id="IPR012338">
    <property type="entry name" value="Beta-lactam/transpept-like"/>
</dbReference>
<dbReference type="InterPro" id="IPR018044">
    <property type="entry name" value="Peptidase_S11"/>
</dbReference>
<dbReference type="RefSeq" id="WP_194412597.1">
    <property type="nucleotide sequence ID" value="NZ_BAABKZ010000001.1"/>
</dbReference>
<feature type="region of interest" description="Disordered" evidence="8">
    <location>
        <begin position="1"/>
        <end position="32"/>
    </location>
</feature>
<evidence type="ECO:0000313" key="11">
    <source>
        <dbReference type="Proteomes" id="UP001501407"/>
    </source>
</evidence>
<evidence type="ECO:0000259" key="9">
    <source>
        <dbReference type="Pfam" id="PF00768"/>
    </source>
</evidence>
<keyword evidence="6" id="KW-0961">Cell wall biogenesis/degradation</keyword>
<gene>
    <name evidence="10" type="ORF">GCM10025760_07400</name>
</gene>
<dbReference type="EMBL" id="BAABKZ010000001">
    <property type="protein sequence ID" value="GAA5086939.1"/>
    <property type="molecule type" value="Genomic_DNA"/>
</dbReference>
<organism evidence="10 11">
    <name type="scientific">Microbacterium yannicii</name>
    <dbReference type="NCBI Taxonomy" id="671622"/>
    <lineage>
        <taxon>Bacteria</taxon>
        <taxon>Bacillati</taxon>
        <taxon>Actinomycetota</taxon>
        <taxon>Actinomycetes</taxon>
        <taxon>Micrococcales</taxon>
        <taxon>Microbacteriaceae</taxon>
        <taxon>Microbacterium</taxon>
    </lineage>
</organism>
<keyword evidence="2" id="KW-0732">Signal</keyword>
<keyword evidence="11" id="KW-1185">Reference proteome</keyword>
<evidence type="ECO:0000256" key="8">
    <source>
        <dbReference type="SAM" id="MobiDB-lite"/>
    </source>
</evidence>
<dbReference type="Gene3D" id="3.40.710.10">
    <property type="entry name" value="DD-peptidase/beta-lactamase superfamily"/>
    <property type="match status" value="1"/>
</dbReference>
<keyword evidence="5" id="KW-0573">Peptidoglycan synthesis</keyword>
<keyword evidence="4" id="KW-0133">Cell shape</keyword>
<evidence type="ECO:0000256" key="1">
    <source>
        <dbReference type="ARBA" id="ARBA00007164"/>
    </source>
</evidence>
<reference evidence="11" key="1">
    <citation type="journal article" date="2019" name="Int. J. Syst. Evol. Microbiol.">
        <title>The Global Catalogue of Microorganisms (GCM) 10K type strain sequencing project: providing services to taxonomists for standard genome sequencing and annotation.</title>
        <authorList>
            <consortium name="The Broad Institute Genomics Platform"/>
            <consortium name="The Broad Institute Genome Sequencing Center for Infectious Disease"/>
            <person name="Wu L."/>
            <person name="Ma J."/>
        </authorList>
    </citation>
    <scope>NUCLEOTIDE SEQUENCE [LARGE SCALE GENOMIC DNA]</scope>
    <source>
        <strain evidence="11">JCM 18959</strain>
    </source>
</reference>
<evidence type="ECO:0000256" key="2">
    <source>
        <dbReference type="ARBA" id="ARBA00022729"/>
    </source>
</evidence>
<proteinExistence type="inferred from homology"/>
<evidence type="ECO:0000256" key="4">
    <source>
        <dbReference type="ARBA" id="ARBA00022960"/>
    </source>
</evidence>
<evidence type="ECO:0000256" key="3">
    <source>
        <dbReference type="ARBA" id="ARBA00022801"/>
    </source>
</evidence>
<comment type="caution">
    <text evidence="10">The sequence shown here is derived from an EMBL/GenBank/DDBJ whole genome shotgun (WGS) entry which is preliminary data.</text>
</comment>
<protein>
    <recommendedName>
        <fullName evidence="9">Peptidase S11 D-alanyl-D-alanine carboxypeptidase A N-terminal domain-containing protein</fullName>
    </recommendedName>
</protein>
<feature type="domain" description="Peptidase S11 D-alanyl-D-alanine carboxypeptidase A N-terminal" evidence="9">
    <location>
        <begin position="250"/>
        <end position="429"/>
    </location>
</feature>
<keyword evidence="3" id="KW-0378">Hydrolase</keyword>
<evidence type="ECO:0000256" key="5">
    <source>
        <dbReference type="ARBA" id="ARBA00022984"/>
    </source>
</evidence>
<accession>A0ABP9M0G0</accession>
<dbReference type="PRINTS" id="PR00725">
    <property type="entry name" value="DADACBPTASE1"/>
</dbReference>
<dbReference type="SUPFAM" id="SSF56601">
    <property type="entry name" value="beta-lactamase/transpeptidase-like"/>
    <property type="match status" value="1"/>
</dbReference>
<dbReference type="Pfam" id="PF00768">
    <property type="entry name" value="Peptidase_S11"/>
    <property type="match status" value="1"/>
</dbReference>
<sequence length="574" mass="58549">MTPDDTPVPTRRARRAQTGAVSTPATAEGSEGGILTVATGETDTVHPASSTAPVDVPAVAPTIATVPLHDGPAAIAPTMPSFDAAPQRAPVIPGLLPEPSVPVATWDPANLDTLAEVPGADDPLPPASSGRTALGWLDDTAIGLGAAPGDLAAAATSYVTVDADLLSDAPRRSPLRAGVIVPTVAIAAVLGAYAATTLLWPLHAVAPTVTAMEVQPVAAPAAAPVWPAQGSAAEAVAGIPGTLATTADPDSIASITKVVTALVVLEEMPLAVGEQGPEFRFTSADRSRYWQYLSNGESAMNVPAGGSLTEYQMLEGMLVGSANNYADRLAQSLWPSDAVYASAAAAWLSGHGVPGVTVYEPTGMDPRNAASPEALVVLAQKALANPVIAEVVAKQSIDLPGAGHVENTNGLLADPGVVGVKTGTLDAWNVLSAKDVTIGDTTVRLYASVLGQPDDEARLAASRAIYAQLEAELQLKPSVTANTVAGQVETLWGDEVDIVTSGDAAVILWNGGSGTVATTYDLGDHRDAGDVVGSLSVTGPLDDTVVDLQLADDITDPSPWWRLTHPLDLFGLND</sequence>
<dbReference type="InterPro" id="IPR001967">
    <property type="entry name" value="Peptidase_S11_N"/>
</dbReference>
<name>A0ABP9M0G0_9MICO</name>